<dbReference type="Proteomes" id="UP000319865">
    <property type="component" value="Unassembled WGS sequence"/>
</dbReference>
<dbReference type="EMBL" id="VFQE01000001">
    <property type="protein sequence ID" value="TQN41934.1"/>
    <property type="molecule type" value="Genomic_DNA"/>
</dbReference>
<organism evidence="1 2">
    <name type="scientific">Blastococcus colisei</name>
    <dbReference type="NCBI Taxonomy" id="1564162"/>
    <lineage>
        <taxon>Bacteria</taxon>
        <taxon>Bacillati</taxon>
        <taxon>Actinomycetota</taxon>
        <taxon>Actinomycetes</taxon>
        <taxon>Geodermatophilales</taxon>
        <taxon>Geodermatophilaceae</taxon>
        <taxon>Blastococcus</taxon>
    </lineage>
</organism>
<evidence type="ECO:0000313" key="1">
    <source>
        <dbReference type="EMBL" id="TQN41934.1"/>
    </source>
</evidence>
<sequence length="64" mass="7307">MRLQEFWSRLENQFGAMRAQSVARDHVFAVLGGRTAVDAIDAGLSVRKVWLAICEEYEVPVKER</sequence>
<dbReference type="AlphaFoldDB" id="A0A543PCX7"/>
<accession>A0A543PCX7</accession>
<dbReference type="OrthoDB" id="3215033at2"/>
<dbReference type="Pfam" id="PF11248">
    <property type="entry name" value="DUF3046"/>
    <property type="match status" value="1"/>
</dbReference>
<keyword evidence="2" id="KW-1185">Reference proteome</keyword>
<dbReference type="InterPro" id="IPR021408">
    <property type="entry name" value="DUF3046"/>
</dbReference>
<dbReference type="RefSeq" id="WP_142024613.1">
    <property type="nucleotide sequence ID" value="NZ_VFQE01000001.1"/>
</dbReference>
<proteinExistence type="predicted"/>
<reference evidence="1 2" key="1">
    <citation type="submission" date="2019-06" db="EMBL/GenBank/DDBJ databases">
        <title>Sequencing the genomes of 1000 actinobacteria strains.</title>
        <authorList>
            <person name="Klenk H.-P."/>
        </authorList>
    </citation>
    <scope>NUCLEOTIDE SEQUENCE [LARGE SCALE GENOMIC DNA]</scope>
    <source>
        <strain evidence="1 2">DSM 46837</strain>
    </source>
</reference>
<protein>
    <submittedName>
        <fullName evidence="1">DUF3046 family protein</fullName>
    </submittedName>
</protein>
<gene>
    <name evidence="1" type="ORF">FHU33_1323</name>
</gene>
<evidence type="ECO:0000313" key="2">
    <source>
        <dbReference type="Proteomes" id="UP000319865"/>
    </source>
</evidence>
<name>A0A543PCX7_9ACTN</name>
<comment type="caution">
    <text evidence="1">The sequence shown here is derived from an EMBL/GenBank/DDBJ whole genome shotgun (WGS) entry which is preliminary data.</text>
</comment>